<dbReference type="GO" id="GO:0006269">
    <property type="term" value="P:DNA replication, synthesis of primer"/>
    <property type="evidence" value="ECO:0007669"/>
    <property type="project" value="UniProtKB-UniRule"/>
</dbReference>
<evidence type="ECO:0000313" key="15">
    <source>
        <dbReference type="Proteomes" id="UP000319619"/>
    </source>
</evidence>
<organism evidence="14 15">
    <name type="scientific">candidate division LCP-89 bacterium B3_LCP</name>
    <dbReference type="NCBI Taxonomy" id="2012998"/>
    <lineage>
        <taxon>Bacteria</taxon>
        <taxon>Pseudomonadati</taxon>
        <taxon>Bacteria division LCP-89</taxon>
    </lineage>
</organism>
<reference evidence="14 15" key="1">
    <citation type="submission" date="2017-06" db="EMBL/GenBank/DDBJ databases">
        <title>Novel microbial phyla capable of carbon fixation and sulfur reduction in deep-sea sediments.</title>
        <authorList>
            <person name="Huang J."/>
            <person name="Baker B."/>
            <person name="Wang Y."/>
        </authorList>
    </citation>
    <scope>NUCLEOTIDE SEQUENCE [LARGE SCALE GENOMIC DNA]</scope>
    <source>
        <strain evidence="14">B3_LCP</strain>
    </source>
</reference>
<protein>
    <recommendedName>
        <fullName evidence="11 12">Replicative DNA helicase</fullName>
        <ecNumber evidence="11 12">5.6.2.3</ecNumber>
    </recommendedName>
</protein>
<proteinExistence type="inferred from homology"/>
<feature type="domain" description="SF4 helicase" evidence="13">
    <location>
        <begin position="162"/>
        <end position="434"/>
    </location>
</feature>
<evidence type="ECO:0000256" key="10">
    <source>
        <dbReference type="ARBA" id="ARBA00048954"/>
    </source>
</evidence>
<evidence type="ECO:0000256" key="4">
    <source>
        <dbReference type="ARBA" id="ARBA00022741"/>
    </source>
</evidence>
<evidence type="ECO:0000256" key="9">
    <source>
        <dbReference type="ARBA" id="ARBA00023235"/>
    </source>
</evidence>
<dbReference type="GO" id="GO:0005524">
    <property type="term" value="F:ATP binding"/>
    <property type="evidence" value="ECO:0007669"/>
    <property type="project" value="UniProtKB-UniRule"/>
</dbReference>
<evidence type="ECO:0000256" key="2">
    <source>
        <dbReference type="ARBA" id="ARBA00022515"/>
    </source>
</evidence>
<comment type="catalytic activity">
    <reaction evidence="10 12">
        <text>ATP + H2O = ADP + phosphate + H(+)</text>
        <dbReference type="Rhea" id="RHEA:13065"/>
        <dbReference type="ChEBI" id="CHEBI:15377"/>
        <dbReference type="ChEBI" id="CHEBI:15378"/>
        <dbReference type="ChEBI" id="CHEBI:30616"/>
        <dbReference type="ChEBI" id="CHEBI:43474"/>
        <dbReference type="ChEBI" id="CHEBI:456216"/>
        <dbReference type="EC" id="5.6.2.3"/>
    </reaction>
</comment>
<keyword evidence="3 12" id="KW-0235">DNA replication</keyword>
<evidence type="ECO:0000256" key="1">
    <source>
        <dbReference type="ARBA" id="ARBA00008428"/>
    </source>
</evidence>
<keyword evidence="5 12" id="KW-0378">Hydrolase</keyword>
<comment type="similarity">
    <text evidence="1 12">Belongs to the helicase family. DnaB subfamily.</text>
</comment>
<dbReference type="Gene3D" id="1.10.860.10">
    <property type="entry name" value="DNAb Helicase, Chain A"/>
    <property type="match status" value="1"/>
</dbReference>
<dbReference type="Pfam" id="PF00772">
    <property type="entry name" value="DnaB"/>
    <property type="match status" value="1"/>
</dbReference>
<dbReference type="NCBIfam" id="TIGR00665">
    <property type="entry name" value="DnaB"/>
    <property type="match status" value="1"/>
</dbReference>
<comment type="caution">
    <text evidence="14">The sequence shown here is derived from an EMBL/GenBank/DDBJ whole genome shotgun (WGS) entry which is preliminary data.</text>
</comment>
<dbReference type="InterPro" id="IPR036185">
    <property type="entry name" value="DNA_heli_DnaB-like_N_sf"/>
</dbReference>
<dbReference type="InterPro" id="IPR003593">
    <property type="entry name" value="AAA+_ATPase"/>
</dbReference>
<keyword evidence="2 12" id="KW-0639">Primosome</keyword>
<keyword evidence="6 12" id="KW-0347">Helicase</keyword>
<evidence type="ECO:0000256" key="7">
    <source>
        <dbReference type="ARBA" id="ARBA00022840"/>
    </source>
</evidence>
<dbReference type="GO" id="GO:0003677">
    <property type="term" value="F:DNA binding"/>
    <property type="evidence" value="ECO:0007669"/>
    <property type="project" value="UniProtKB-UniRule"/>
</dbReference>
<sequence length="447" mass="49593">MAVLGAVMLDQSAAARVFEVLDDTCFFKDSHRLIFQAALKLYQRNDPIDLMTVTETLNAQKSLDEIGGAEYLAELVGRVASPANAEHHAHIVLRKSLLRKMIHTCTRAIDLCYSEPDEVDYLLDQTENEIFHLMQFHKTGGFQPLGPLMMQTHERLENVRGGPEGVTGVASGFRDMDKLTSGWQDGDMIVLAGRPSMGKTAFGLAIARNAAVDYKTPVGFFSLEMANQQLALRIMCAEAEVNSAKVRSGTLEENKWSRLSTKMGKLFDAAFFIDDTPALTPMELRARARQLKTAHDVGLIVVDYIGLMELPHKKIESQQQKIAEISRSLKALAKDLSVPVIILSQLSRAVETRTGDKRPILSDLRDSGAIEQDADVVLFIYRPGLYKQTSMSGDEVDESHTEIIVAKQRNGPLGTAELRFDLQTGRFWNLDHVHQSTLNGAVDGHPF</sequence>
<dbReference type="SMART" id="SM00382">
    <property type="entry name" value="AAA"/>
    <property type="match status" value="1"/>
</dbReference>
<accession>A0A532V0F4</accession>
<dbReference type="PANTHER" id="PTHR30153">
    <property type="entry name" value="REPLICATIVE DNA HELICASE DNAB"/>
    <property type="match status" value="1"/>
</dbReference>
<dbReference type="GO" id="GO:1990077">
    <property type="term" value="C:primosome complex"/>
    <property type="evidence" value="ECO:0007669"/>
    <property type="project" value="UniProtKB-UniRule"/>
</dbReference>
<dbReference type="SUPFAM" id="SSF52540">
    <property type="entry name" value="P-loop containing nucleoside triphosphate hydrolases"/>
    <property type="match status" value="1"/>
</dbReference>
<evidence type="ECO:0000256" key="11">
    <source>
        <dbReference type="NCBIfam" id="TIGR00665"/>
    </source>
</evidence>
<dbReference type="CDD" id="cd00984">
    <property type="entry name" value="DnaB_C"/>
    <property type="match status" value="1"/>
</dbReference>
<evidence type="ECO:0000256" key="3">
    <source>
        <dbReference type="ARBA" id="ARBA00022705"/>
    </source>
</evidence>
<evidence type="ECO:0000256" key="12">
    <source>
        <dbReference type="RuleBase" id="RU362085"/>
    </source>
</evidence>
<dbReference type="InterPro" id="IPR007692">
    <property type="entry name" value="DNA_helicase_DnaB"/>
</dbReference>
<evidence type="ECO:0000259" key="13">
    <source>
        <dbReference type="PROSITE" id="PS51199"/>
    </source>
</evidence>
<keyword evidence="9" id="KW-0413">Isomerase</keyword>
<keyword evidence="8 12" id="KW-0238">DNA-binding</keyword>
<evidence type="ECO:0000256" key="8">
    <source>
        <dbReference type="ARBA" id="ARBA00023125"/>
    </source>
</evidence>
<dbReference type="PROSITE" id="PS51199">
    <property type="entry name" value="SF4_HELICASE"/>
    <property type="match status" value="1"/>
</dbReference>
<dbReference type="Proteomes" id="UP000319619">
    <property type="component" value="Unassembled WGS sequence"/>
</dbReference>
<dbReference type="GO" id="GO:0043139">
    <property type="term" value="F:5'-3' DNA helicase activity"/>
    <property type="evidence" value="ECO:0007669"/>
    <property type="project" value="UniProtKB-EC"/>
</dbReference>
<dbReference type="AlphaFoldDB" id="A0A532V0F4"/>
<dbReference type="Pfam" id="PF03796">
    <property type="entry name" value="DnaB_C"/>
    <property type="match status" value="1"/>
</dbReference>
<keyword evidence="7 12" id="KW-0067">ATP-binding</keyword>
<dbReference type="Gene3D" id="3.40.50.300">
    <property type="entry name" value="P-loop containing nucleotide triphosphate hydrolases"/>
    <property type="match status" value="1"/>
</dbReference>
<dbReference type="InterPro" id="IPR027417">
    <property type="entry name" value="P-loop_NTPase"/>
</dbReference>
<dbReference type="InterPro" id="IPR007693">
    <property type="entry name" value="DNA_helicase_DnaB-like_N"/>
</dbReference>
<dbReference type="SUPFAM" id="SSF48024">
    <property type="entry name" value="N-terminal domain of DnaB helicase"/>
    <property type="match status" value="1"/>
</dbReference>
<evidence type="ECO:0000313" key="14">
    <source>
        <dbReference type="EMBL" id="TKJ40695.1"/>
    </source>
</evidence>
<evidence type="ECO:0000256" key="6">
    <source>
        <dbReference type="ARBA" id="ARBA00022806"/>
    </source>
</evidence>
<gene>
    <name evidence="14" type="primary">dnaB</name>
    <name evidence="14" type="ORF">CEE37_06950</name>
</gene>
<dbReference type="GO" id="GO:0016887">
    <property type="term" value="F:ATP hydrolysis activity"/>
    <property type="evidence" value="ECO:0007669"/>
    <property type="project" value="RHEA"/>
</dbReference>
<dbReference type="InterPro" id="IPR007694">
    <property type="entry name" value="DNA_helicase_DnaB-like_C"/>
</dbReference>
<dbReference type="EC" id="5.6.2.3" evidence="11 12"/>
<comment type="function">
    <text evidence="12">The main replicative DNA helicase, it participates in initiation and elongation during chromosome replication. Travels ahead of the DNA replisome, separating dsDNA into templates for DNA synthesis. A processive ATP-dependent 5'-3' DNA helicase it has DNA-dependent ATPase activity.</text>
</comment>
<dbReference type="PANTHER" id="PTHR30153:SF2">
    <property type="entry name" value="REPLICATIVE DNA HELICASE"/>
    <property type="match status" value="1"/>
</dbReference>
<evidence type="ECO:0000256" key="5">
    <source>
        <dbReference type="ARBA" id="ARBA00022801"/>
    </source>
</evidence>
<dbReference type="InterPro" id="IPR016136">
    <property type="entry name" value="DNA_helicase_N/primase_C"/>
</dbReference>
<dbReference type="EMBL" id="NJBN01000004">
    <property type="protein sequence ID" value="TKJ40695.1"/>
    <property type="molecule type" value="Genomic_DNA"/>
</dbReference>
<name>A0A532V0F4_UNCL8</name>
<dbReference type="GO" id="GO:0005829">
    <property type="term" value="C:cytosol"/>
    <property type="evidence" value="ECO:0007669"/>
    <property type="project" value="TreeGrafter"/>
</dbReference>
<keyword evidence="4 12" id="KW-0547">Nucleotide-binding</keyword>